<feature type="compositionally biased region" description="Low complexity" evidence="3">
    <location>
        <begin position="71"/>
        <end position="83"/>
    </location>
</feature>
<feature type="compositionally biased region" description="Low complexity" evidence="3">
    <location>
        <begin position="340"/>
        <end position="351"/>
    </location>
</feature>
<proteinExistence type="inferred from homology"/>
<dbReference type="AlphaFoldDB" id="A0A9P8SQX8"/>
<feature type="compositionally biased region" description="Acidic residues" evidence="3">
    <location>
        <begin position="488"/>
        <end position="502"/>
    </location>
</feature>
<feature type="region of interest" description="Disordered" evidence="3">
    <location>
        <begin position="332"/>
        <end position="402"/>
    </location>
</feature>
<organism evidence="5 6">
    <name type="scientific">Aspergillus fumigatus</name>
    <name type="common">Neosartorya fumigata</name>
    <dbReference type="NCBI Taxonomy" id="746128"/>
    <lineage>
        <taxon>Eukaryota</taxon>
        <taxon>Fungi</taxon>
        <taxon>Dikarya</taxon>
        <taxon>Ascomycota</taxon>
        <taxon>Pezizomycotina</taxon>
        <taxon>Eurotiomycetes</taxon>
        <taxon>Eurotiomycetidae</taxon>
        <taxon>Eurotiales</taxon>
        <taxon>Aspergillaceae</taxon>
        <taxon>Aspergillus</taxon>
        <taxon>Aspergillus subgen. Fumigati</taxon>
    </lineage>
</organism>
<dbReference type="InterPro" id="IPR040150">
    <property type="entry name" value="Iwr1"/>
</dbReference>
<feature type="compositionally biased region" description="Basic and acidic residues" evidence="3">
    <location>
        <begin position="558"/>
        <end position="567"/>
    </location>
</feature>
<feature type="region of interest" description="Disordered" evidence="3">
    <location>
        <begin position="149"/>
        <end position="190"/>
    </location>
</feature>
<protein>
    <recommendedName>
        <fullName evidence="4">Transcription factor Iwr1 domain-containing protein</fullName>
    </recommendedName>
</protein>
<dbReference type="GO" id="GO:0006606">
    <property type="term" value="P:protein import into nucleus"/>
    <property type="evidence" value="ECO:0007669"/>
    <property type="project" value="InterPro"/>
</dbReference>
<keyword evidence="2" id="KW-0175">Coiled coil</keyword>
<evidence type="ECO:0000256" key="3">
    <source>
        <dbReference type="SAM" id="MobiDB-lite"/>
    </source>
</evidence>
<feature type="compositionally biased region" description="Acidic residues" evidence="3">
    <location>
        <begin position="463"/>
        <end position="478"/>
    </location>
</feature>
<evidence type="ECO:0000256" key="2">
    <source>
        <dbReference type="SAM" id="Coils"/>
    </source>
</evidence>
<comment type="caution">
    <text evidence="5">The sequence shown here is derived from an EMBL/GenBank/DDBJ whole genome shotgun (WGS) entry which is preliminary data.</text>
</comment>
<evidence type="ECO:0000313" key="5">
    <source>
        <dbReference type="EMBL" id="KAH1900783.1"/>
    </source>
</evidence>
<feature type="compositionally biased region" description="Basic and acidic residues" evidence="3">
    <location>
        <begin position="280"/>
        <end position="290"/>
    </location>
</feature>
<evidence type="ECO:0000259" key="4">
    <source>
        <dbReference type="Pfam" id="PF08574"/>
    </source>
</evidence>
<feature type="region of interest" description="Disordered" evidence="3">
    <location>
        <begin position="242"/>
        <end position="290"/>
    </location>
</feature>
<feature type="domain" description="Transcription factor Iwr1" evidence="4">
    <location>
        <begin position="402"/>
        <end position="492"/>
    </location>
</feature>
<feature type="compositionally biased region" description="Polar residues" evidence="3">
    <location>
        <begin position="85"/>
        <end position="97"/>
    </location>
</feature>
<feature type="compositionally biased region" description="Low complexity" evidence="3">
    <location>
        <begin position="172"/>
        <end position="188"/>
    </location>
</feature>
<sequence>MALPPEQINIKRRREEEPVDTLCKKKLLDFGSPHGLVRRVTYIQSELHQTKRRFTDFVFQRVQVSGNARDSGSSSPASLAAPSRTLLTPRSVSSSAFPASRGAARPSGPGTGVGATVPLVRATSPGAEFREEQRLAAVRKAAEEKLHRALHPSSRVAGADLVSSTTVGGTQESSVSSGRESPVSASPRSVRRFQISRSSTPVNVLRSAGGGVQKRRGDGAVAVLVEKLRRAPLSRQASLVADAAAQAATAEGEDRGVNVPEPEPEPEPVRPRKRPVVNQAERKWREERKTAISAAKEHITKVLEKEAHARKSNWEDESERLAREFEQIALELEGGRETEPPVQQPVAQPTARPTVPKPPLKYQPRTPNKPRGTTPRETSVVEIPDVQPPVETVAQEDDSDGEYVYDTYIRQPLPEGTLLTNPLTDLETAHEIWFQQNGIDTTRQDIGVIVITQEDEEYWEHFAEDDEDEEWDSEDADSNAENNPANDYPDEDLSWDDEEDDPAAIYHKYRTHDASDDEEFDSADSANEGRRAGRVGVGFGFGLDSHVDSDEDSLDGDGPNHDRMRRW</sequence>
<evidence type="ECO:0000256" key="1">
    <source>
        <dbReference type="ARBA" id="ARBA00010218"/>
    </source>
</evidence>
<dbReference type="PANTHER" id="PTHR28063">
    <property type="entry name" value="RNA POLYMERASE II NUCLEAR LOCALIZATION PROTEIN IWR1"/>
    <property type="match status" value="1"/>
</dbReference>
<feature type="region of interest" description="Disordered" evidence="3">
    <location>
        <begin position="463"/>
        <end position="567"/>
    </location>
</feature>
<accession>A0A9P8SQX8</accession>
<reference evidence="5" key="1">
    <citation type="submission" date="2021-08" db="EMBL/GenBank/DDBJ databases">
        <title>Global Aspergillus fumigatus from environmental and clinical sources.</title>
        <authorList>
            <person name="Barber A."/>
            <person name="Sae-Ong T."/>
        </authorList>
    </citation>
    <scope>NUCLEOTIDE SEQUENCE</scope>
    <source>
        <strain evidence="5">NRZ-2016-071</strain>
    </source>
</reference>
<comment type="similarity">
    <text evidence="1">Belongs to the IWR1/SLC7A6OS family.</text>
</comment>
<feature type="compositionally biased region" description="Polar residues" evidence="3">
    <location>
        <begin position="162"/>
        <end position="171"/>
    </location>
</feature>
<dbReference type="GO" id="GO:0005737">
    <property type="term" value="C:cytoplasm"/>
    <property type="evidence" value="ECO:0007669"/>
    <property type="project" value="TreeGrafter"/>
</dbReference>
<dbReference type="InterPro" id="IPR013883">
    <property type="entry name" value="TF_Iwr1_dom"/>
</dbReference>
<evidence type="ECO:0000313" key="6">
    <source>
        <dbReference type="Proteomes" id="UP000813423"/>
    </source>
</evidence>
<dbReference type="Proteomes" id="UP000813423">
    <property type="component" value="Unassembled WGS sequence"/>
</dbReference>
<feature type="region of interest" description="Disordered" evidence="3">
    <location>
        <begin position="66"/>
        <end position="117"/>
    </location>
</feature>
<gene>
    <name evidence="5" type="ORF">KXV57_008295</name>
</gene>
<feature type="coiled-coil region" evidence="2">
    <location>
        <begin position="304"/>
        <end position="331"/>
    </location>
</feature>
<dbReference type="Pfam" id="PF08574">
    <property type="entry name" value="Iwr1"/>
    <property type="match status" value="1"/>
</dbReference>
<dbReference type="PANTHER" id="PTHR28063:SF1">
    <property type="entry name" value="RNA POLYMERASE II NUCLEAR LOCALIZATION PROTEIN IWR1"/>
    <property type="match status" value="1"/>
</dbReference>
<name>A0A9P8SQX8_ASPFM</name>
<dbReference type="EMBL" id="JAIBSC010000072">
    <property type="protein sequence ID" value="KAH1900783.1"/>
    <property type="molecule type" value="Genomic_DNA"/>
</dbReference>